<dbReference type="SUPFAM" id="SSF50978">
    <property type="entry name" value="WD40 repeat-like"/>
    <property type="match status" value="1"/>
</dbReference>
<dbReference type="Gene3D" id="2.130.10.10">
    <property type="entry name" value="YVTN repeat-like/Quinoprotein amine dehydrogenase"/>
    <property type="match status" value="1"/>
</dbReference>
<dbReference type="Proteomes" id="UP000005203">
    <property type="component" value="Linkage group LG6"/>
</dbReference>
<dbReference type="OrthoDB" id="18388at2759"/>
<organism evidence="1">
    <name type="scientific">Apis mellifera</name>
    <name type="common">Honeybee</name>
    <dbReference type="NCBI Taxonomy" id="7460"/>
    <lineage>
        <taxon>Eukaryota</taxon>
        <taxon>Metazoa</taxon>
        <taxon>Ecdysozoa</taxon>
        <taxon>Arthropoda</taxon>
        <taxon>Hexapoda</taxon>
        <taxon>Insecta</taxon>
        <taxon>Pterygota</taxon>
        <taxon>Neoptera</taxon>
        <taxon>Endopterygota</taxon>
        <taxon>Hymenoptera</taxon>
        <taxon>Apocrita</taxon>
        <taxon>Aculeata</taxon>
        <taxon>Apoidea</taxon>
        <taxon>Anthophila</taxon>
        <taxon>Apidae</taxon>
        <taxon>Apis</taxon>
    </lineage>
</organism>
<dbReference type="RefSeq" id="XP_006570992.2">
    <property type="nucleotide sequence ID" value="XM_006570929.3"/>
</dbReference>
<accession>A0A8B6Z8Z5</accession>
<dbReference type="InterPro" id="IPR001680">
    <property type="entry name" value="WD40_rpt"/>
</dbReference>
<reference evidence="3" key="2">
    <citation type="submission" date="2025-04" db="UniProtKB">
        <authorList>
            <consortium name="RefSeq"/>
        </authorList>
    </citation>
    <scope>IDENTIFICATION</scope>
    <source>
        <strain evidence="3">DH4</strain>
        <tissue evidence="3">Whole body</tissue>
    </source>
</reference>
<dbReference type="AlphaFoldDB" id="A0A7M7H4S5"/>
<dbReference type="InterPro" id="IPR036322">
    <property type="entry name" value="WD40_repeat_dom_sf"/>
</dbReference>
<dbReference type="Pfam" id="PF00400">
    <property type="entry name" value="WD40"/>
    <property type="match status" value="1"/>
</dbReference>
<dbReference type="EnsemblMetazoa" id="XM_006570929">
    <property type="protein sequence ID" value="XP_006570992"/>
    <property type="gene ID" value="LOC724658"/>
</dbReference>
<dbReference type="InterPro" id="IPR015943">
    <property type="entry name" value="WD40/YVTN_repeat-like_dom_sf"/>
</dbReference>
<proteinExistence type="predicted"/>
<evidence type="ECO:0000313" key="3">
    <source>
        <dbReference type="RefSeq" id="XP_006570992.2"/>
    </source>
</evidence>
<name>A0A7M7H4S5_APIME</name>
<accession>A0A7M7H4S5</accession>
<evidence type="ECO:0000313" key="1">
    <source>
        <dbReference type="EnsemblMetazoa" id="XP_006570992"/>
    </source>
</evidence>
<keyword evidence="2" id="KW-1185">Reference proteome</keyword>
<dbReference type="InterPro" id="IPR037379">
    <property type="entry name" value="WDR74/Nsa1"/>
</dbReference>
<dbReference type="GO" id="GO:0030687">
    <property type="term" value="C:preribosome, large subunit precursor"/>
    <property type="evidence" value="ECO:0007669"/>
    <property type="project" value="TreeGrafter"/>
</dbReference>
<sequence>MSVKDNFNVYVGGKSGIFKGVKIEKEEYLIENIQNLISITDNDEVTSMSWGDDDEREILIGCGVKDIRRLYIMRKITGISRYDEAILTAVKSGEVKLWRFKEEDGFIIKAGENLDKMRHSKINKHVIATGGQEHELKLFDIERKTRIFLEKNVAHDWLQLRVPIWISDIDFLPHTEQIVTVGRYGHVRLYDPKVQRRPIINVEMKDEILTTLSVVPQQKQIIVGTGKGKMNLVDLRKPAKVLNTYKGFVGGVTGIACSTVEPYIISVSLDRYLRIHHINTKQLLKKIYLTSKISCMVLRSDFSFSKDNENNEQSIQKCNKNIENFEVKKQENIQTNLEYSDSEYDMLFEKMQVISNTEDKKLIEKKRKKINKKDLSDAIISHKSELKRKGKAEKLSKIKKIKILKST</sequence>
<dbReference type="GO" id="GO:0005730">
    <property type="term" value="C:nucleolus"/>
    <property type="evidence" value="ECO:0007669"/>
    <property type="project" value="InterPro"/>
</dbReference>
<gene>
    <name evidence="1" type="primary">724658</name>
    <name evidence="3" type="synonym">LOC724658</name>
</gene>
<dbReference type="PANTHER" id="PTHR16038:SF4">
    <property type="entry name" value="WD REPEAT-CONTAINING PROTEIN 74"/>
    <property type="match status" value="1"/>
</dbReference>
<dbReference type="GO" id="GO:0042273">
    <property type="term" value="P:ribosomal large subunit biogenesis"/>
    <property type="evidence" value="ECO:0007669"/>
    <property type="project" value="InterPro"/>
</dbReference>
<dbReference type="SMART" id="SM00320">
    <property type="entry name" value="WD40"/>
    <property type="match status" value="4"/>
</dbReference>
<dbReference type="PANTHER" id="PTHR16038">
    <property type="entry name" value="NOP SEVEN ASSOCIATED PROTEIN 1"/>
    <property type="match status" value="1"/>
</dbReference>
<protein>
    <submittedName>
        <fullName evidence="3">WD repeat-containing protein 74 isoform X2</fullName>
    </submittedName>
</protein>
<evidence type="ECO:0000313" key="2">
    <source>
        <dbReference type="Proteomes" id="UP000005203"/>
    </source>
</evidence>
<reference evidence="1" key="1">
    <citation type="submission" date="2021-01" db="UniProtKB">
        <authorList>
            <consortium name="EnsemblMetazoa"/>
        </authorList>
    </citation>
    <scope>IDENTIFICATION</scope>
    <source>
        <strain evidence="1">DH4</strain>
    </source>
</reference>